<sequence>MELDSKTIIITGGSRGMGQRLALRLGGEGANVVVNYRRDAEAAEQTVARIEEAGGRALAVQADISDTEAVEALVGTAAERFGKIDVIVANAAASAFKPLTQIHAHHIAKTMGITVQGFLDLARVGAQHMPPGGRIVAVSGWDSFRVLPGHGLLGAAKAAMETIVKYFAIELGSRGITAVGVCPGPIDTDSFRYYAGEAWEDYERHWLAQTPSGAYPTPEEVAEVMAFLCSPRSAAINGQTIVVDGGLSLATMPMSFGQG</sequence>
<evidence type="ECO:0000259" key="3">
    <source>
        <dbReference type="SMART" id="SM00822"/>
    </source>
</evidence>
<organism evidence="4 5">
    <name type="scientific">Streptomyces gottesmaniae</name>
    <dbReference type="NCBI Taxonomy" id="3075518"/>
    <lineage>
        <taxon>Bacteria</taxon>
        <taxon>Bacillati</taxon>
        <taxon>Actinomycetota</taxon>
        <taxon>Actinomycetes</taxon>
        <taxon>Kitasatosporales</taxon>
        <taxon>Streptomycetaceae</taxon>
        <taxon>Streptomyces</taxon>
    </lineage>
</organism>
<comment type="similarity">
    <text evidence="1">Belongs to the short-chain dehydrogenases/reductases (SDR) family.</text>
</comment>
<dbReference type="InterPro" id="IPR002347">
    <property type="entry name" value="SDR_fam"/>
</dbReference>
<evidence type="ECO:0000313" key="4">
    <source>
        <dbReference type="EMBL" id="MDT0572734.1"/>
    </source>
</evidence>
<feature type="domain" description="Ketoreductase" evidence="3">
    <location>
        <begin position="6"/>
        <end position="189"/>
    </location>
</feature>
<keyword evidence="2" id="KW-0560">Oxidoreductase</keyword>
<reference evidence="4" key="1">
    <citation type="submission" date="2024-05" db="EMBL/GenBank/DDBJ databases">
        <title>30 novel species of actinomycetes from the DSMZ collection.</title>
        <authorList>
            <person name="Nouioui I."/>
        </authorList>
    </citation>
    <scope>NUCLEOTIDE SEQUENCE</scope>
    <source>
        <strain evidence="4">DSM 3412</strain>
    </source>
</reference>
<accession>A0ABU2Z8Y3</accession>
<comment type="caution">
    <text evidence="4">The sequence shown here is derived from an EMBL/GenBank/DDBJ whole genome shotgun (WGS) entry which is preliminary data.</text>
</comment>
<dbReference type="PANTHER" id="PTHR43639">
    <property type="entry name" value="OXIDOREDUCTASE, SHORT-CHAIN DEHYDROGENASE/REDUCTASE FAMILY (AFU_ORTHOLOGUE AFUA_5G02870)"/>
    <property type="match status" value="1"/>
</dbReference>
<gene>
    <name evidence="4" type="ORF">RM704_35615</name>
</gene>
<proteinExistence type="inferred from homology"/>
<evidence type="ECO:0000313" key="5">
    <source>
        <dbReference type="Proteomes" id="UP001180737"/>
    </source>
</evidence>
<dbReference type="Gene3D" id="3.40.50.720">
    <property type="entry name" value="NAD(P)-binding Rossmann-like Domain"/>
    <property type="match status" value="1"/>
</dbReference>
<protein>
    <submittedName>
        <fullName evidence="4">SDR family oxidoreductase</fullName>
    </submittedName>
</protein>
<evidence type="ECO:0000256" key="1">
    <source>
        <dbReference type="ARBA" id="ARBA00006484"/>
    </source>
</evidence>
<dbReference type="RefSeq" id="WP_033525677.1">
    <property type="nucleotide sequence ID" value="NZ_JAVRFJ010000042.1"/>
</dbReference>
<dbReference type="InterPro" id="IPR057326">
    <property type="entry name" value="KR_dom"/>
</dbReference>
<dbReference type="PRINTS" id="PR00081">
    <property type="entry name" value="GDHRDH"/>
</dbReference>
<keyword evidence="5" id="KW-1185">Reference proteome</keyword>
<dbReference type="EMBL" id="JAVRFJ010000042">
    <property type="protein sequence ID" value="MDT0572734.1"/>
    <property type="molecule type" value="Genomic_DNA"/>
</dbReference>
<dbReference type="SUPFAM" id="SSF51735">
    <property type="entry name" value="NAD(P)-binding Rossmann-fold domains"/>
    <property type="match status" value="1"/>
</dbReference>
<dbReference type="Pfam" id="PF13561">
    <property type="entry name" value="adh_short_C2"/>
    <property type="match status" value="1"/>
</dbReference>
<evidence type="ECO:0000256" key="2">
    <source>
        <dbReference type="ARBA" id="ARBA00023002"/>
    </source>
</evidence>
<name>A0ABU2Z8Y3_9ACTN</name>
<dbReference type="InterPro" id="IPR036291">
    <property type="entry name" value="NAD(P)-bd_dom_sf"/>
</dbReference>
<dbReference type="SMART" id="SM00822">
    <property type="entry name" value="PKS_KR"/>
    <property type="match status" value="1"/>
</dbReference>
<dbReference type="PANTHER" id="PTHR43639:SF1">
    <property type="entry name" value="SHORT-CHAIN DEHYDROGENASE_REDUCTASE FAMILY PROTEIN"/>
    <property type="match status" value="1"/>
</dbReference>
<dbReference type="Proteomes" id="UP001180737">
    <property type="component" value="Unassembled WGS sequence"/>
</dbReference>